<dbReference type="AlphaFoldDB" id="A0A225WE94"/>
<dbReference type="InterPro" id="IPR001995">
    <property type="entry name" value="Peptidase_A2_cat"/>
</dbReference>
<comment type="caution">
    <text evidence="3">The sequence shown here is derived from an EMBL/GenBank/DDBJ whole genome shotgun (WGS) entry which is preliminary data.</text>
</comment>
<proteinExistence type="predicted"/>
<dbReference type="Proteomes" id="UP000198211">
    <property type="component" value="Unassembled WGS sequence"/>
</dbReference>
<sequence length="264" mass="30333">VNRWERFSDTVSQGSWSDAMMICQFRSRMPTAIRNRFTHLPKSTRHDWKQMSRRFRKLYIVKPLSPPDGDPVRDGPKPHEMCVLVCKGPERRTQRKDNQQCMHLVQNEVIYSKQLYSEYQRSDDPIAEIPEPESQDPLEVPLKPGQRYGWWKVHEHGDMHGLATIHGAMNDSRTRILLDTGASVSIMSLDLARRLKLKLRTHRQIKVSGLGVVTTYITTYARVKITLGRSVVYVLNIWVGNIGESVDVLLGLDFSHSAGVRLCI</sequence>
<feature type="non-terminal residue" evidence="3">
    <location>
        <position position="1"/>
    </location>
</feature>
<dbReference type="SUPFAM" id="SSF50630">
    <property type="entry name" value="Acid proteases"/>
    <property type="match status" value="1"/>
</dbReference>
<dbReference type="Pfam" id="PF13650">
    <property type="entry name" value="Asp_protease_2"/>
    <property type="match status" value="1"/>
</dbReference>
<dbReference type="CDD" id="cd00303">
    <property type="entry name" value="retropepsin_like"/>
    <property type="match status" value="1"/>
</dbReference>
<protein>
    <recommendedName>
        <fullName evidence="2">Peptidase A2 domain-containing protein</fullName>
    </recommendedName>
</protein>
<dbReference type="GO" id="GO:0004190">
    <property type="term" value="F:aspartic-type endopeptidase activity"/>
    <property type="evidence" value="ECO:0007669"/>
    <property type="project" value="InterPro"/>
</dbReference>
<organism evidence="3 4">
    <name type="scientific">Phytophthora megakarya</name>
    <dbReference type="NCBI Taxonomy" id="4795"/>
    <lineage>
        <taxon>Eukaryota</taxon>
        <taxon>Sar</taxon>
        <taxon>Stramenopiles</taxon>
        <taxon>Oomycota</taxon>
        <taxon>Peronosporomycetes</taxon>
        <taxon>Peronosporales</taxon>
        <taxon>Peronosporaceae</taxon>
        <taxon>Phytophthora</taxon>
    </lineage>
</organism>
<dbReference type="InterPro" id="IPR021109">
    <property type="entry name" value="Peptidase_aspartic_dom_sf"/>
</dbReference>
<dbReference type="Gene3D" id="2.40.70.10">
    <property type="entry name" value="Acid Proteases"/>
    <property type="match status" value="1"/>
</dbReference>
<dbReference type="GO" id="GO:0006508">
    <property type="term" value="P:proteolysis"/>
    <property type="evidence" value="ECO:0007669"/>
    <property type="project" value="InterPro"/>
</dbReference>
<dbReference type="OrthoDB" id="8958038at2759"/>
<accession>A0A225WE94</accession>
<keyword evidence="4" id="KW-1185">Reference proteome</keyword>
<gene>
    <name evidence="3" type="ORF">PHMEG_00010348</name>
</gene>
<dbReference type="PROSITE" id="PS50175">
    <property type="entry name" value="ASP_PROT_RETROV"/>
    <property type="match status" value="1"/>
</dbReference>
<reference evidence="4" key="1">
    <citation type="submission" date="2017-03" db="EMBL/GenBank/DDBJ databases">
        <title>Phytopthora megakarya and P. palmivora, two closely related causual agents of cacao black pod achieved similar genome size and gene model numbers by different mechanisms.</title>
        <authorList>
            <person name="Ali S."/>
            <person name="Shao J."/>
            <person name="Larry D.J."/>
            <person name="Kronmiller B."/>
            <person name="Shen D."/>
            <person name="Strem M.D."/>
            <person name="Melnick R.L."/>
            <person name="Guiltinan M.J."/>
            <person name="Tyler B.M."/>
            <person name="Meinhardt L.W."/>
            <person name="Bailey B.A."/>
        </authorList>
    </citation>
    <scope>NUCLEOTIDE SEQUENCE [LARGE SCALE GENOMIC DNA]</scope>
    <source>
        <strain evidence="4">zdho120</strain>
    </source>
</reference>
<name>A0A225WE94_9STRA</name>
<feature type="domain" description="Peptidase A2" evidence="2">
    <location>
        <begin position="174"/>
        <end position="211"/>
    </location>
</feature>
<evidence type="ECO:0000259" key="2">
    <source>
        <dbReference type="PROSITE" id="PS50175"/>
    </source>
</evidence>
<dbReference type="EMBL" id="NBNE01001027">
    <property type="protein sequence ID" value="OWZ15925.1"/>
    <property type="molecule type" value="Genomic_DNA"/>
</dbReference>
<evidence type="ECO:0000313" key="3">
    <source>
        <dbReference type="EMBL" id="OWZ15925.1"/>
    </source>
</evidence>
<evidence type="ECO:0000313" key="4">
    <source>
        <dbReference type="Proteomes" id="UP000198211"/>
    </source>
</evidence>
<keyword evidence="1" id="KW-0378">Hydrolase</keyword>
<evidence type="ECO:0000256" key="1">
    <source>
        <dbReference type="ARBA" id="ARBA00022801"/>
    </source>
</evidence>